<dbReference type="AlphaFoldDB" id="A0A4S4C1X9"/>
<dbReference type="Proteomes" id="UP000310334">
    <property type="component" value="Unassembled WGS sequence"/>
</dbReference>
<dbReference type="CDD" id="cd06453">
    <property type="entry name" value="SufS_like"/>
    <property type="match status" value="1"/>
</dbReference>
<comment type="cofactor">
    <cofactor evidence="1 7">
        <name>pyridoxal 5'-phosphate</name>
        <dbReference type="ChEBI" id="CHEBI:597326"/>
    </cofactor>
</comment>
<evidence type="ECO:0000256" key="5">
    <source>
        <dbReference type="ARBA" id="ARBA00022898"/>
    </source>
</evidence>
<evidence type="ECO:0000256" key="6">
    <source>
        <dbReference type="ARBA" id="ARBA00050776"/>
    </source>
</evidence>
<dbReference type="PANTHER" id="PTHR43586:SF8">
    <property type="entry name" value="CYSTEINE DESULFURASE 1, CHLOROPLASTIC"/>
    <property type="match status" value="1"/>
</dbReference>
<comment type="similarity">
    <text evidence="2 8">Belongs to the class-V pyridoxal-phosphate-dependent aminotransferase family. Csd subfamily.</text>
</comment>
<dbReference type="OrthoDB" id="9804366at2"/>
<dbReference type="EC" id="2.8.1.7" evidence="3 8"/>
<evidence type="ECO:0000313" key="10">
    <source>
        <dbReference type="EMBL" id="THF80995.1"/>
    </source>
</evidence>
<dbReference type="InterPro" id="IPR020578">
    <property type="entry name" value="Aminotrans_V_PyrdxlP_BS"/>
</dbReference>
<evidence type="ECO:0000259" key="9">
    <source>
        <dbReference type="Pfam" id="PF00266"/>
    </source>
</evidence>
<dbReference type="GO" id="GO:0006534">
    <property type="term" value="P:cysteine metabolic process"/>
    <property type="evidence" value="ECO:0007669"/>
    <property type="project" value="UniProtKB-UniRule"/>
</dbReference>
<dbReference type="Pfam" id="PF00266">
    <property type="entry name" value="Aminotran_5"/>
    <property type="match status" value="1"/>
</dbReference>
<evidence type="ECO:0000256" key="4">
    <source>
        <dbReference type="ARBA" id="ARBA00022679"/>
    </source>
</evidence>
<dbReference type="GO" id="GO:0031071">
    <property type="term" value="F:cysteine desulfurase activity"/>
    <property type="evidence" value="ECO:0007669"/>
    <property type="project" value="UniProtKB-UniRule"/>
</dbReference>
<dbReference type="InterPro" id="IPR015424">
    <property type="entry name" value="PyrdxlP-dep_Trfase"/>
</dbReference>
<dbReference type="Gene3D" id="3.40.640.10">
    <property type="entry name" value="Type I PLP-dependent aspartate aminotransferase-like (Major domain)"/>
    <property type="match status" value="1"/>
</dbReference>
<dbReference type="InterPro" id="IPR015422">
    <property type="entry name" value="PyrdxlP-dep_Trfase_small"/>
</dbReference>
<protein>
    <recommendedName>
        <fullName evidence="3 8">Cysteine desulfurase</fullName>
        <ecNumber evidence="3 8">2.8.1.7</ecNumber>
    </recommendedName>
</protein>
<dbReference type="PROSITE" id="PS00595">
    <property type="entry name" value="AA_TRANSFER_CLASS_5"/>
    <property type="match status" value="1"/>
</dbReference>
<dbReference type="PIRSF" id="PIRSF005572">
    <property type="entry name" value="NifS"/>
    <property type="match status" value="1"/>
</dbReference>
<evidence type="ECO:0000256" key="1">
    <source>
        <dbReference type="ARBA" id="ARBA00001933"/>
    </source>
</evidence>
<gene>
    <name evidence="10" type="ORF">E6W99_07460</name>
</gene>
<comment type="catalytic activity">
    <reaction evidence="6 8">
        <text>(sulfur carrier)-H + L-cysteine = (sulfur carrier)-SH + L-alanine</text>
        <dbReference type="Rhea" id="RHEA:43892"/>
        <dbReference type="Rhea" id="RHEA-COMP:14737"/>
        <dbReference type="Rhea" id="RHEA-COMP:14739"/>
        <dbReference type="ChEBI" id="CHEBI:29917"/>
        <dbReference type="ChEBI" id="CHEBI:35235"/>
        <dbReference type="ChEBI" id="CHEBI:57972"/>
        <dbReference type="ChEBI" id="CHEBI:64428"/>
        <dbReference type="EC" id="2.8.1.7"/>
    </reaction>
</comment>
<keyword evidence="4 8" id="KW-0808">Transferase</keyword>
<evidence type="ECO:0000256" key="8">
    <source>
        <dbReference type="RuleBase" id="RU004506"/>
    </source>
</evidence>
<comment type="function">
    <text evidence="8">Catalyzes the removal of elemental sulfur and selenium atoms from L-cysteine, L-cystine, L-selenocysteine, and L-selenocystine to produce L-alanine.</text>
</comment>
<dbReference type="Gene3D" id="3.90.1150.10">
    <property type="entry name" value="Aspartate Aminotransferase, domain 1"/>
    <property type="match status" value="1"/>
</dbReference>
<name>A0A4S4C1X9_9BACI</name>
<dbReference type="NCBIfam" id="TIGR01979">
    <property type="entry name" value="sufS"/>
    <property type="match status" value="1"/>
</dbReference>
<feature type="domain" description="Aminotransferase class V" evidence="9">
    <location>
        <begin position="23"/>
        <end position="391"/>
    </location>
</feature>
<keyword evidence="11" id="KW-1185">Reference proteome</keyword>
<reference evidence="10 11" key="1">
    <citation type="submission" date="2019-04" db="EMBL/GenBank/DDBJ databases">
        <title>Bacillus sediminilitoris sp. nov., isolated from a tidal flat sediment on the East China Sea.</title>
        <authorList>
            <person name="Wei Y."/>
            <person name="Mao H."/>
            <person name="Fang J."/>
        </authorList>
    </citation>
    <scope>NUCLEOTIDE SEQUENCE [LARGE SCALE GENOMIC DNA]</scope>
    <source>
        <strain evidence="10 11">DSL-17</strain>
    </source>
</reference>
<comment type="caution">
    <text evidence="10">The sequence shown here is derived from an EMBL/GenBank/DDBJ whole genome shotgun (WGS) entry which is preliminary data.</text>
</comment>
<evidence type="ECO:0000313" key="11">
    <source>
        <dbReference type="Proteomes" id="UP000310334"/>
    </source>
</evidence>
<dbReference type="InterPro" id="IPR000192">
    <property type="entry name" value="Aminotrans_V_dom"/>
</dbReference>
<dbReference type="InterPro" id="IPR015421">
    <property type="entry name" value="PyrdxlP-dep_Trfase_major"/>
</dbReference>
<dbReference type="PANTHER" id="PTHR43586">
    <property type="entry name" value="CYSTEINE DESULFURASE"/>
    <property type="match status" value="1"/>
</dbReference>
<sequence>MEIHDIRRHFPILDQQVNGRDLVYLDSAATSQKPTAVIDALSTYYREYNSNVHRGVHTLGTKATDGYEGAREKVRRFIGANSIQEIIFTRGATTALNIVAQSYGLVNVKEGDEIVITYMEHHANVIPWQQVAKVTGATLKYIPLQEDGTIDLKDVEETVTSQTKIVSVAHVSNVLGTINPIKEIAAIAHRNGAIMVVDGAQSTPHMKIDVKELDVDFFAFSGHKMCAPTGIGVLYGKKALLEKMEPVEFGGEMIDFVGLQESTWKELPWKFEAGTPIIAGAIGLGAAIDFLEQLGLDQIEAHEHKLAQYALEQLSQVEGITIYGPKHRAGLVTFNIEDVHPHDVATVLDAEGIAVRAGHHCAQPLMKWLKVSATARASFYLYNTEEEIDKLVTGIIKTKEYFSNV</sequence>
<keyword evidence="5 8" id="KW-0663">Pyridoxal phosphate</keyword>
<evidence type="ECO:0000256" key="7">
    <source>
        <dbReference type="RuleBase" id="RU004504"/>
    </source>
</evidence>
<organism evidence="10 11">
    <name type="scientific">Metabacillus sediminilitoris</name>
    <dbReference type="NCBI Taxonomy" id="2567941"/>
    <lineage>
        <taxon>Bacteria</taxon>
        <taxon>Bacillati</taxon>
        <taxon>Bacillota</taxon>
        <taxon>Bacilli</taxon>
        <taxon>Bacillales</taxon>
        <taxon>Bacillaceae</taxon>
        <taxon>Metabacillus</taxon>
    </lineage>
</organism>
<accession>A0A4S4C1X9</accession>
<proteinExistence type="inferred from homology"/>
<evidence type="ECO:0000256" key="2">
    <source>
        <dbReference type="ARBA" id="ARBA00010447"/>
    </source>
</evidence>
<dbReference type="InterPro" id="IPR010970">
    <property type="entry name" value="Cys_dSase_SufS"/>
</dbReference>
<dbReference type="SUPFAM" id="SSF53383">
    <property type="entry name" value="PLP-dependent transferases"/>
    <property type="match status" value="1"/>
</dbReference>
<dbReference type="InterPro" id="IPR016454">
    <property type="entry name" value="Cysteine_dSase"/>
</dbReference>
<dbReference type="EMBL" id="SSNT01000005">
    <property type="protein sequence ID" value="THF80995.1"/>
    <property type="molecule type" value="Genomic_DNA"/>
</dbReference>
<evidence type="ECO:0000256" key="3">
    <source>
        <dbReference type="ARBA" id="ARBA00012239"/>
    </source>
</evidence>
<dbReference type="GO" id="GO:0030170">
    <property type="term" value="F:pyridoxal phosphate binding"/>
    <property type="evidence" value="ECO:0007669"/>
    <property type="project" value="UniProtKB-UniRule"/>
</dbReference>
<dbReference type="RefSeq" id="WP_136352571.1">
    <property type="nucleotide sequence ID" value="NZ_CP046266.1"/>
</dbReference>